<comment type="caution">
    <text evidence="2">The sequence shown here is derived from an EMBL/GenBank/DDBJ whole genome shotgun (WGS) entry which is preliminary data.</text>
</comment>
<dbReference type="Proteomes" id="UP000679779">
    <property type="component" value="Unassembled WGS sequence"/>
</dbReference>
<gene>
    <name evidence="2" type="ORF">J2TS6_48830</name>
</gene>
<feature type="region of interest" description="Disordered" evidence="1">
    <location>
        <begin position="1"/>
        <end position="25"/>
    </location>
</feature>
<dbReference type="AlphaFoldDB" id="A0A919XN67"/>
<evidence type="ECO:0000256" key="1">
    <source>
        <dbReference type="SAM" id="MobiDB-lite"/>
    </source>
</evidence>
<proteinExistence type="predicted"/>
<reference evidence="2" key="1">
    <citation type="submission" date="2021-03" db="EMBL/GenBank/DDBJ databases">
        <title>Antimicrobial resistance genes in bacteria isolated from Japanese honey, and their potential for conferring macrolide and lincosamide resistance in the American foulbrood pathogen Paenibacillus larvae.</title>
        <authorList>
            <person name="Okamoto M."/>
            <person name="Kumagai M."/>
            <person name="Kanamori H."/>
            <person name="Takamatsu D."/>
        </authorList>
    </citation>
    <scope>NUCLEOTIDE SEQUENCE</scope>
    <source>
        <strain evidence="2">J2TS6</strain>
    </source>
</reference>
<sequence length="105" mass="11624">MVSKKNPEQATEQEQPAKQEKQAAAPAARQQLIYIGPTIRENGIGLRTNQTFIGGHPAFLQPLYEKYPQIKVLFVPVEKLREAQKQIQQTGTALNTAALSLKGVQ</sequence>
<dbReference type="EMBL" id="BORQ01000007">
    <property type="protein sequence ID" value="GIO33742.1"/>
    <property type="molecule type" value="Genomic_DNA"/>
</dbReference>
<organism evidence="2 3">
    <name type="scientific">Paenibacillus albilobatus</name>
    <dbReference type="NCBI Taxonomy" id="2716884"/>
    <lineage>
        <taxon>Bacteria</taxon>
        <taxon>Bacillati</taxon>
        <taxon>Bacillota</taxon>
        <taxon>Bacilli</taxon>
        <taxon>Bacillales</taxon>
        <taxon>Paenibacillaceae</taxon>
        <taxon>Paenibacillus</taxon>
    </lineage>
</organism>
<keyword evidence="3" id="KW-1185">Reference proteome</keyword>
<evidence type="ECO:0000313" key="3">
    <source>
        <dbReference type="Proteomes" id="UP000679779"/>
    </source>
</evidence>
<dbReference type="RefSeq" id="WP_212958634.1">
    <property type="nucleotide sequence ID" value="NZ_BORQ01000007.1"/>
</dbReference>
<evidence type="ECO:0000313" key="2">
    <source>
        <dbReference type="EMBL" id="GIO33742.1"/>
    </source>
</evidence>
<protein>
    <submittedName>
        <fullName evidence="2">Uncharacterized protein</fullName>
    </submittedName>
</protein>
<accession>A0A919XN67</accession>
<name>A0A919XN67_9BACL</name>